<evidence type="ECO:0000256" key="5">
    <source>
        <dbReference type="ARBA" id="ARBA00023237"/>
    </source>
</evidence>
<keyword evidence="2" id="KW-0812">Transmembrane</keyword>
<dbReference type="OrthoDB" id="9776356at2"/>
<dbReference type="Proteomes" id="UP000003835">
    <property type="component" value="Unassembled WGS sequence"/>
</dbReference>
<dbReference type="InterPro" id="IPR000184">
    <property type="entry name" value="Bac_surfAg_D15"/>
</dbReference>
<dbReference type="HOGENOM" id="CLU_007664_2_0_3"/>
<keyword evidence="5" id="KW-0998">Cell outer membrane</keyword>
<dbReference type="PANTHER" id="PTHR12815:SF47">
    <property type="entry name" value="TRANSLOCATION AND ASSEMBLY MODULE SUBUNIT TAMA"/>
    <property type="match status" value="1"/>
</dbReference>
<dbReference type="STRING" id="118168.MC7420_1818"/>
<evidence type="ECO:0000256" key="6">
    <source>
        <dbReference type="SAM" id="MobiDB-lite"/>
    </source>
</evidence>
<evidence type="ECO:0000259" key="8">
    <source>
        <dbReference type="PROSITE" id="PS51779"/>
    </source>
</evidence>
<dbReference type="InterPro" id="IPR034746">
    <property type="entry name" value="POTRA"/>
</dbReference>
<dbReference type="Gene3D" id="2.40.160.50">
    <property type="entry name" value="membrane protein fhac: a member of the omp85/tpsb transporter family"/>
    <property type="match status" value="1"/>
</dbReference>
<dbReference type="PROSITE" id="PS51779">
    <property type="entry name" value="POTRA"/>
    <property type="match status" value="1"/>
</dbReference>
<gene>
    <name evidence="9" type="ORF">MC7420_1818</name>
</gene>
<evidence type="ECO:0000256" key="2">
    <source>
        <dbReference type="ARBA" id="ARBA00022692"/>
    </source>
</evidence>
<keyword evidence="10" id="KW-1185">Reference proteome</keyword>
<feature type="region of interest" description="Disordered" evidence="6">
    <location>
        <begin position="24"/>
        <end position="61"/>
    </location>
</feature>
<evidence type="ECO:0000256" key="1">
    <source>
        <dbReference type="ARBA" id="ARBA00004370"/>
    </source>
</evidence>
<comment type="subcellular location">
    <subcellularLocation>
        <location evidence="1">Membrane</location>
    </subcellularLocation>
</comment>
<dbReference type="InterPro" id="IPR013686">
    <property type="entry name" value="Polypept-transport_assoc_ShlB"/>
</dbReference>
<dbReference type="eggNOG" id="COG4775">
    <property type="taxonomic scope" value="Bacteria"/>
</dbReference>
<organism evidence="9 10">
    <name type="scientific">Coleofasciculus chthonoplastes PCC 7420</name>
    <dbReference type="NCBI Taxonomy" id="118168"/>
    <lineage>
        <taxon>Bacteria</taxon>
        <taxon>Bacillati</taxon>
        <taxon>Cyanobacteriota</taxon>
        <taxon>Cyanophyceae</taxon>
        <taxon>Coleofasciculales</taxon>
        <taxon>Coleofasciculaceae</taxon>
        <taxon>Coleofasciculus</taxon>
    </lineage>
</organism>
<dbReference type="InterPro" id="IPR010827">
    <property type="entry name" value="BamA/TamA_POTRA"/>
</dbReference>
<evidence type="ECO:0000256" key="3">
    <source>
        <dbReference type="ARBA" id="ARBA00022729"/>
    </source>
</evidence>
<dbReference type="Pfam" id="PF07244">
    <property type="entry name" value="POTRA"/>
    <property type="match status" value="1"/>
</dbReference>
<sequence>MLYRAVAFSTLAVLVGSDLTQQAMATPDSPTTNPPSETRNYVVPTETAPETPSPRTVAAPEATPTPEFAQSVPTLNQSQRSNDLVVLATDVQVVGVSEELQQLVLKTIRTRPGGQTSQSQLDQDIQGILDTGFFAKASVTPRANSTGWEVVYQVEPVIARSLELSGNQVLTPDIADSIFNPQLGQPVSPASLRQGIQQLEQWYEDNGYILAQVLDVRSTPDGVITVEVAEGVVSDINFRFLDEEGEPTDGRTREDFINRELNLQPGQVFNVEVVRQDLQQLYQLGLFEQVDISLNGDARNVDVIYNLIERSARGVNAGAGYSNDSGVFGTLSYNDFNLGGVNQKLGLNIQFSRRDFQFDGNYGRPYRASNPEQPGYNVNTFRRRTVSQTFDDDVDLANGDDPREGQFGGGVSLSKPVNQEWDASVGVNYTRTSIRDSEGKINAVDEFGNRLSFSDNGIDDLVTVSAGVTRDKRDNPVNPTQGSLVHLSTEQSVPIGNGSILMNRLEANYSQYVPVDVFNGNSQEVLAFNVQGGTTIGDLPPYNAFNLGGQNSVRGYGTGDVGTGRSYVLASAEYRIPIFNPVGAVVFADFASDLGSSETVPGEPGVVRGKPGSGFGYGAGLRVNSPVGIIRADLGFNDQGDSRVQFGLGQRF</sequence>
<dbReference type="Gene3D" id="3.10.20.310">
    <property type="entry name" value="membrane protein fhac"/>
    <property type="match status" value="3"/>
</dbReference>
<name>B4VMM9_9CYAN</name>
<evidence type="ECO:0000313" key="9">
    <source>
        <dbReference type="EMBL" id="EDX76815.1"/>
    </source>
</evidence>
<evidence type="ECO:0000256" key="7">
    <source>
        <dbReference type="SAM" id="SignalP"/>
    </source>
</evidence>
<dbReference type="InterPro" id="IPR039910">
    <property type="entry name" value="D15-like"/>
</dbReference>
<evidence type="ECO:0000256" key="4">
    <source>
        <dbReference type="ARBA" id="ARBA00023136"/>
    </source>
</evidence>
<dbReference type="RefSeq" id="WP_006099773.1">
    <property type="nucleotide sequence ID" value="NZ_DS989845.1"/>
</dbReference>
<feature type="chain" id="PRO_5002827601" evidence="7">
    <location>
        <begin position="26"/>
        <end position="652"/>
    </location>
</feature>
<dbReference type="EMBL" id="DS989845">
    <property type="protein sequence ID" value="EDX76815.1"/>
    <property type="molecule type" value="Genomic_DNA"/>
</dbReference>
<evidence type="ECO:0000313" key="10">
    <source>
        <dbReference type="Proteomes" id="UP000003835"/>
    </source>
</evidence>
<dbReference type="Pfam" id="PF01103">
    <property type="entry name" value="Omp85"/>
    <property type="match status" value="1"/>
</dbReference>
<keyword evidence="3 7" id="KW-0732">Signal</keyword>
<feature type="signal peptide" evidence="7">
    <location>
        <begin position="1"/>
        <end position="25"/>
    </location>
</feature>
<reference evidence="9 10" key="1">
    <citation type="submission" date="2008-07" db="EMBL/GenBank/DDBJ databases">
        <authorList>
            <person name="Tandeau de Marsac N."/>
            <person name="Ferriera S."/>
            <person name="Johnson J."/>
            <person name="Kravitz S."/>
            <person name="Beeson K."/>
            <person name="Sutton G."/>
            <person name="Rogers Y.-H."/>
            <person name="Friedman R."/>
            <person name="Frazier M."/>
            <person name="Venter J.C."/>
        </authorList>
    </citation>
    <scope>NUCLEOTIDE SEQUENCE [LARGE SCALE GENOMIC DNA]</scope>
    <source>
        <strain evidence="9 10">PCC 7420</strain>
    </source>
</reference>
<dbReference type="PANTHER" id="PTHR12815">
    <property type="entry name" value="SORTING AND ASSEMBLY MACHINERY SAMM50 PROTEIN FAMILY MEMBER"/>
    <property type="match status" value="1"/>
</dbReference>
<protein>
    <submittedName>
        <fullName evidence="9">Outer membrane protein, OMP85 family, putative</fullName>
    </submittedName>
</protein>
<feature type="compositionally biased region" description="Polar residues" evidence="6">
    <location>
        <begin position="24"/>
        <end position="39"/>
    </location>
</feature>
<dbReference type="Pfam" id="PF08479">
    <property type="entry name" value="POTRA_2"/>
    <property type="match status" value="1"/>
</dbReference>
<proteinExistence type="predicted"/>
<dbReference type="AlphaFoldDB" id="B4VMM9"/>
<dbReference type="GO" id="GO:0019867">
    <property type="term" value="C:outer membrane"/>
    <property type="evidence" value="ECO:0007669"/>
    <property type="project" value="InterPro"/>
</dbReference>
<accession>B4VMM9</accession>
<keyword evidence="4" id="KW-0472">Membrane</keyword>
<feature type="domain" description="POTRA" evidence="8">
    <location>
        <begin position="157"/>
        <end position="231"/>
    </location>
</feature>